<accession>A0A518ASD6</accession>
<keyword evidence="2" id="KW-1185">Reference proteome</keyword>
<protein>
    <recommendedName>
        <fullName evidence="3">PilZ domain-containing protein</fullName>
    </recommendedName>
</protein>
<dbReference type="OrthoDB" id="280718at2"/>
<evidence type="ECO:0000313" key="2">
    <source>
        <dbReference type="Proteomes" id="UP000315750"/>
    </source>
</evidence>
<evidence type="ECO:0008006" key="3">
    <source>
        <dbReference type="Google" id="ProtNLM"/>
    </source>
</evidence>
<dbReference type="KEGG" id="amuc:Pan181_38510"/>
<dbReference type="AlphaFoldDB" id="A0A518ASD6"/>
<proteinExistence type="predicted"/>
<dbReference type="RefSeq" id="WP_145248917.1">
    <property type="nucleotide sequence ID" value="NZ_CP036278.1"/>
</dbReference>
<dbReference type="EMBL" id="CP036278">
    <property type="protein sequence ID" value="QDU57632.1"/>
    <property type="molecule type" value="Genomic_DNA"/>
</dbReference>
<organism evidence="1 2">
    <name type="scientific">Aeoliella mucimassa</name>
    <dbReference type="NCBI Taxonomy" id="2527972"/>
    <lineage>
        <taxon>Bacteria</taxon>
        <taxon>Pseudomonadati</taxon>
        <taxon>Planctomycetota</taxon>
        <taxon>Planctomycetia</taxon>
        <taxon>Pirellulales</taxon>
        <taxon>Lacipirellulaceae</taxon>
        <taxon>Aeoliella</taxon>
    </lineage>
</organism>
<gene>
    <name evidence="1" type="ORF">Pan181_38510</name>
</gene>
<name>A0A518ASD6_9BACT</name>
<dbReference type="Proteomes" id="UP000315750">
    <property type="component" value="Chromosome"/>
</dbReference>
<sequence>MNSLKGNRDEAQLILGRDATPETGVYRSIPTSSLAIGSSLACAIYDPDGVKLIAPRIPISPQLRKRLEARNIESVLVRDEDYHKLHHLQEEEDPSALCCSNCQTKLPLHESPDDGWSLTWLCRKCHKQYRGQLDPDLAVSLIDNIVIEKFPIDWTRLQHPPTTITRAINDLVPKPYAGPERRANTRMRISLPIAAVPVDESFAQVGPAALLTTRDISTEGIALLHDEPLRPKYLVIEFPARDRQAALQMVVKVLRCQPVGELFEIAGRFVMRPEE</sequence>
<reference evidence="1 2" key="1">
    <citation type="submission" date="2019-02" db="EMBL/GenBank/DDBJ databases">
        <title>Deep-cultivation of Planctomycetes and their phenomic and genomic characterization uncovers novel biology.</title>
        <authorList>
            <person name="Wiegand S."/>
            <person name="Jogler M."/>
            <person name="Boedeker C."/>
            <person name="Pinto D."/>
            <person name="Vollmers J."/>
            <person name="Rivas-Marin E."/>
            <person name="Kohn T."/>
            <person name="Peeters S.H."/>
            <person name="Heuer A."/>
            <person name="Rast P."/>
            <person name="Oberbeckmann S."/>
            <person name="Bunk B."/>
            <person name="Jeske O."/>
            <person name="Meyerdierks A."/>
            <person name="Storesund J.E."/>
            <person name="Kallscheuer N."/>
            <person name="Luecker S."/>
            <person name="Lage O.M."/>
            <person name="Pohl T."/>
            <person name="Merkel B.J."/>
            <person name="Hornburger P."/>
            <person name="Mueller R.-W."/>
            <person name="Bruemmer F."/>
            <person name="Labrenz M."/>
            <person name="Spormann A.M."/>
            <person name="Op den Camp H."/>
            <person name="Overmann J."/>
            <person name="Amann R."/>
            <person name="Jetten M.S.M."/>
            <person name="Mascher T."/>
            <person name="Medema M.H."/>
            <person name="Devos D.P."/>
            <person name="Kaster A.-K."/>
            <person name="Ovreas L."/>
            <person name="Rohde M."/>
            <person name="Galperin M.Y."/>
            <person name="Jogler C."/>
        </authorList>
    </citation>
    <scope>NUCLEOTIDE SEQUENCE [LARGE SCALE GENOMIC DNA]</scope>
    <source>
        <strain evidence="1 2">Pan181</strain>
    </source>
</reference>
<evidence type="ECO:0000313" key="1">
    <source>
        <dbReference type="EMBL" id="QDU57632.1"/>
    </source>
</evidence>